<reference evidence="2 3" key="1">
    <citation type="submission" date="2013-03" db="EMBL/GenBank/DDBJ databases">
        <authorList>
            <person name="Fiebig A."/>
            <person name="Goeker M."/>
            <person name="Klenk H.-P.P."/>
        </authorList>
    </citation>
    <scope>NUCLEOTIDE SEQUENCE [LARGE SCALE GENOMIC DNA]</scope>
    <source>
        <strain evidence="2 3">DSM 17492</strain>
    </source>
</reference>
<name>A0A017H9B1_9RHOB</name>
<dbReference type="RefSeq" id="WP_017927054.1">
    <property type="nucleotide sequence ID" value="NZ_KB822995.1"/>
</dbReference>
<dbReference type="EMBL" id="APGJ01000007">
    <property type="protein sequence ID" value="EYD70961.1"/>
    <property type="molecule type" value="Genomic_DNA"/>
</dbReference>
<evidence type="ECO:0000313" key="3">
    <source>
        <dbReference type="Proteomes" id="UP000025047"/>
    </source>
</evidence>
<keyword evidence="1" id="KW-0732">Signal</keyword>
<dbReference type="eggNOG" id="ENOG50301YQ">
    <property type="taxonomic scope" value="Bacteria"/>
</dbReference>
<dbReference type="AlphaFoldDB" id="A0A017H9B1"/>
<evidence type="ECO:0000313" key="2">
    <source>
        <dbReference type="EMBL" id="EYD70961.1"/>
    </source>
</evidence>
<gene>
    <name evidence="2" type="ORF">Lokhon_02605</name>
</gene>
<dbReference type="PATRIC" id="fig|1122180.6.peg.2588"/>
<feature type="signal peptide" evidence="1">
    <location>
        <begin position="1"/>
        <end position="21"/>
    </location>
</feature>
<comment type="caution">
    <text evidence="2">The sequence shown here is derived from an EMBL/GenBank/DDBJ whole genome shotgun (WGS) entry which is preliminary data.</text>
</comment>
<evidence type="ECO:0000256" key="1">
    <source>
        <dbReference type="SAM" id="SignalP"/>
    </source>
</evidence>
<keyword evidence="3" id="KW-1185">Reference proteome</keyword>
<dbReference type="Proteomes" id="UP000025047">
    <property type="component" value="Unassembled WGS sequence"/>
</dbReference>
<dbReference type="HOGENOM" id="CLU_2508753_0_0_5"/>
<dbReference type="STRING" id="1122180.Lokhon_02605"/>
<sequence length="85" mass="8464">MKTPIAIALAAALTMPLMGIAPVLSSAAGFMDVTEPAGRYDLDGTIEIPVTAAELSDCRATLEQVFVGGEAGAAGGPSVRCVVTG</sequence>
<feature type="chain" id="PRO_5001492575" evidence="1">
    <location>
        <begin position="22"/>
        <end position="85"/>
    </location>
</feature>
<protein>
    <submittedName>
        <fullName evidence="2">Uncharacterized protein</fullName>
    </submittedName>
</protein>
<proteinExistence type="predicted"/>
<accession>A0A017H9B1</accession>
<dbReference type="OrthoDB" id="7868243at2"/>
<organism evidence="2 3">
    <name type="scientific">Limimaricola hongkongensis DSM 17492</name>
    <dbReference type="NCBI Taxonomy" id="1122180"/>
    <lineage>
        <taxon>Bacteria</taxon>
        <taxon>Pseudomonadati</taxon>
        <taxon>Pseudomonadota</taxon>
        <taxon>Alphaproteobacteria</taxon>
        <taxon>Rhodobacterales</taxon>
        <taxon>Paracoccaceae</taxon>
        <taxon>Limimaricola</taxon>
    </lineage>
</organism>